<evidence type="ECO:0000313" key="1">
    <source>
        <dbReference type="EMBL" id="OMO83150.1"/>
    </source>
</evidence>
<name>A0A1R3IKQ9_COCAP</name>
<sequence>MAASFLFSATSSAAGEMLDQSNNQFQRVSTT</sequence>
<protein>
    <submittedName>
        <fullName evidence="1">Uncharacterized protein</fullName>
    </submittedName>
</protein>
<dbReference type="Gramene" id="OMO83150">
    <property type="protein sequence ID" value="OMO83150"/>
    <property type="gene ID" value="CCACVL1_11542"/>
</dbReference>
<comment type="caution">
    <text evidence="1">The sequence shown here is derived from an EMBL/GenBank/DDBJ whole genome shotgun (WGS) entry which is preliminary data.</text>
</comment>
<gene>
    <name evidence="1" type="ORF">CCACVL1_11542</name>
</gene>
<dbReference type="Proteomes" id="UP000188268">
    <property type="component" value="Unassembled WGS sequence"/>
</dbReference>
<organism evidence="1 2">
    <name type="scientific">Corchorus capsularis</name>
    <name type="common">Jute</name>
    <dbReference type="NCBI Taxonomy" id="210143"/>
    <lineage>
        <taxon>Eukaryota</taxon>
        <taxon>Viridiplantae</taxon>
        <taxon>Streptophyta</taxon>
        <taxon>Embryophyta</taxon>
        <taxon>Tracheophyta</taxon>
        <taxon>Spermatophyta</taxon>
        <taxon>Magnoliopsida</taxon>
        <taxon>eudicotyledons</taxon>
        <taxon>Gunneridae</taxon>
        <taxon>Pentapetalae</taxon>
        <taxon>rosids</taxon>
        <taxon>malvids</taxon>
        <taxon>Malvales</taxon>
        <taxon>Malvaceae</taxon>
        <taxon>Grewioideae</taxon>
        <taxon>Apeibeae</taxon>
        <taxon>Corchorus</taxon>
    </lineage>
</organism>
<reference evidence="1 2" key="1">
    <citation type="submission" date="2013-09" db="EMBL/GenBank/DDBJ databases">
        <title>Corchorus capsularis genome sequencing.</title>
        <authorList>
            <person name="Alam M."/>
            <person name="Haque M.S."/>
            <person name="Islam M.S."/>
            <person name="Emdad E.M."/>
            <person name="Islam M.M."/>
            <person name="Ahmed B."/>
            <person name="Halim A."/>
            <person name="Hossen Q.M.M."/>
            <person name="Hossain M.Z."/>
            <person name="Ahmed R."/>
            <person name="Khan M.M."/>
            <person name="Islam R."/>
            <person name="Rashid M.M."/>
            <person name="Khan S.A."/>
            <person name="Rahman M.S."/>
            <person name="Alam M."/>
        </authorList>
    </citation>
    <scope>NUCLEOTIDE SEQUENCE [LARGE SCALE GENOMIC DNA]</scope>
    <source>
        <strain evidence="2">cv. CVL-1</strain>
        <tissue evidence="1">Whole seedling</tissue>
    </source>
</reference>
<dbReference type="AlphaFoldDB" id="A0A1R3IKQ9"/>
<accession>A0A1R3IKQ9</accession>
<dbReference type="EMBL" id="AWWV01009908">
    <property type="protein sequence ID" value="OMO83150.1"/>
    <property type="molecule type" value="Genomic_DNA"/>
</dbReference>
<keyword evidence="2" id="KW-1185">Reference proteome</keyword>
<proteinExistence type="predicted"/>
<evidence type="ECO:0000313" key="2">
    <source>
        <dbReference type="Proteomes" id="UP000188268"/>
    </source>
</evidence>